<dbReference type="AlphaFoldDB" id="A0A090CVC7"/>
<evidence type="ECO:0000313" key="1">
    <source>
        <dbReference type="EMBL" id="CDP30677.1"/>
    </source>
</evidence>
<dbReference type="STRING" id="515849.A0A090CVC7"/>
<dbReference type="InParanoid" id="A0A090CVC7"/>
<reference evidence="2" key="2">
    <citation type="journal article" date="2014" name="Genetics">
        <title>Maintaining two mating types: Structure of the mating type locus and its role in heterokaryosis in Podospora anserina.</title>
        <authorList>
            <person name="Grognet P."/>
            <person name="Bidard F."/>
            <person name="Kuchly C."/>
            <person name="Tong L.C.H."/>
            <person name="Coppin E."/>
            <person name="Benkhali J.A."/>
            <person name="Couloux A."/>
            <person name="Wincker P."/>
            <person name="Debuchy R."/>
            <person name="Silar P."/>
        </authorList>
    </citation>
    <scope>GENOME REANNOTATION</scope>
    <source>
        <strain evidence="2">S / ATCC MYA-4624 / DSM 980 / FGSC 10383</strain>
    </source>
</reference>
<sequence>MFRLGSWLGSWLGTHHSLARSTLLSNALKPTRQQTVITVHLPNIMTDNAINLRHECKNADFVKILNSDALRPLIHRGRNPECTLCTFLQQTVVLSGIKRHGTSLELEIRRNHEEIAGELWSLDLTGSTTTSLRRWISDCEQQHSLQGSKCREAAPFHLDSSRVVDCAGAEPTLIAYPLGAGTPWATRGWTYPEGVLSKRRLVFTKHQVIFQCQKTQFLESPLEVLGDHIEQYVARNFTASTDGLDALRGVLQRYKADEDPPPPLLGLCGAPVSPRRVAPSRWHGHARQLHACFPSWTWLGWKTGKRTSLYLLSVRLDSAASCCPTAT</sequence>
<reference evidence="1 2" key="1">
    <citation type="journal article" date="2008" name="Genome Biol.">
        <title>The genome sequence of the model ascomycete fungus Podospora anserina.</title>
        <authorList>
            <person name="Espagne E."/>
            <person name="Lespinet O."/>
            <person name="Malagnac F."/>
            <person name="Da Silva C."/>
            <person name="Jaillon O."/>
            <person name="Porcel B.M."/>
            <person name="Couloux A."/>
            <person name="Aury J.-M."/>
            <person name="Segurens B."/>
            <person name="Poulain J."/>
            <person name="Anthouard V."/>
            <person name="Grossetete S."/>
            <person name="Khalili H."/>
            <person name="Coppin E."/>
            <person name="Dequard-Chablat M."/>
            <person name="Picard M."/>
            <person name="Contamine V."/>
            <person name="Arnaise S."/>
            <person name="Bourdais A."/>
            <person name="Berteaux-Lecellier V."/>
            <person name="Gautheret D."/>
            <person name="de Vries R.P."/>
            <person name="Battaglia E."/>
            <person name="Coutinho P.M."/>
            <person name="Danchin E.G.J."/>
            <person name="Henrissat B."/>
            <person name="El Khoury R."/>
            <person name="Sainsard-Chanet A."/>
            <person name="Boivin A."/>
            <person name="Pinan-Lucarre B."/>
            <person name="Sellem C.H."/>
            <person name="Debuchy R."/>
            <person name="Wincker P."/>
            <person name="Weissenbach J."/>
            <person name="Silar P."/>
        </authorList>
    </citation>
    <scope>NUCLEOTIDE SEQUENCE [LARGE SCALE GENOMIC DNA]</scope>
    <source>
        <strain evidence="2">S / ATCC MYA-4624 / DSM 980 / FGSC 10383</strain>
    </source>
</reference>
<dbReference type="PANTHER" id="PTHR33112:SF1">
    <property type="entry name" value="HETEROKARYON INCOMPATIBILITY DOMAIN-CONTAINING PROTEIN"/>
    <property type="match status" value="1"/>
</dbReference>
<proteinExistence type="predicted"/>
<protein>
    <submittedName>
        <fullName evidence="1">Uncharacterized protein</fullName>
    </submittedName>
</protein>
<name>A0A090CVC7_PODAN</name>
<dbReference type="EMBL" id="FO904941">
    <property type="protein sequence ID" value="CDP30677.1"/>
    <property type="molecule type" value="Genomic_DNA"/>
</dbReference>
<dbReference type="PANTHER" id="PTHR33112">
    <property type="entry name" value="DOMAIN PROTEIN, PUTATIVE-RELATED"/>
    <property type="match status" value="1"/>
</dbReference>
<dbReference type="Proteomes" id="UP000001197">
    <property type="component" value="Chromosome 6"/>
</dbReference>
<keyword evidence="2" id="KW-1185">Reference proteome</keyword>
<evidence type="ECO:0000313" key="2">
    <source>
        <dbReference type="Proteomes" id="UP000001197"/>
    </source>
</evidence>
<organism evidence="1 2">
    <name type="scientific">Podospora anserina (strain S / ATCC MYA-4624 / DSM 980 / FGSC 10383)</name>
    <name type="common">Pleurage anserina</name>
    <dbReference type="NCBI Taxonomy" id="515849"/>
    <lineage>
        <taxon>Eukaryota</taxon>
        <taxon>Fungi</taxon>
        <taxon>Dikarya</taxon>
        <taxon>Ascomycota</taxon>
        <taxon>Pezizomycotina</taxon>
        <taxon>Sordariomycetes</taxon>
        <taxon>Sordariomycetidae</taxon>
        <taxon>Sordariales</taxon>
        <taxon>Podosporaceae</taxon>
        <taxon>Podospora</taxon>
        <taxon>Podospora anserina</taxon>
    </lineage>
</organism>
<accession>A0A090CVC7</accession>